<accession>A0A4R5XEC8</accession>
<dbReference type="STRING" id="50990.A0A4R5XEC8"/>
<name>A0A4R5XEC8_9AGAM</name>
<evidence type="ECO:0000313" key="4">
    <source>
        <dbReference type="Proteomes" id="UP000294933"/>
    </source>
</evidence>
<evidence type="ECO:0008006" key="5">
    <source>
        <dbReference type="Google" id="ProtNLM"/>
    </source>
</evidence>
<comment type="subcellular location">
    <subcellularLocation>
        <location evidence="1">Nucleus</location>
    </subcellularLocation>
</comment>
<dbReference type="GO" id="GO:0005634">
    <property type="term" value="C:nucleus"/>
    <property type="evidence" value="ECO:0007669"/>
    <property type="project" value="UniProtKB-SubCell"/>
</dbReference>
<dbReference type="Proteomes" id="UP000294933">
    <property type="component" value="Unassembled WGS sequence"/>
</dbReference>
<keyword evidence="4" id="KW-1185">Reference proteome</keyword>
<sequence>MSAQHQDAESAKPLAKKITFVKSSQPMTADGTTKHKPKMRRNRIIFETTHASNPDGLTNRVAQLESLFQATLGGLEPAAIAGIDALLQLVQASSGISPVPVAPQQTDNAVNVAAAALGQLSQQGSSADPVHIAPIAEILGQLRIPGDPLTLSNSLFDIRTHFPDHTLTTALLHHFFDSSSIPWVCGTLHRPVFDSCFMAFSSETHPPSVDFVALLAIVCVSALQFLPENDETNTWFTSYGPGRHVLRKRLLDFTRSVLFLTERDHYPTVERIQAMVLSALYYENEGNISQHYILNGNPGCPIFGDAPRWFINMEHEALRSGNSAQIVGVYTPLIVLGLEETHCNVSIPLNLDQSDVAESQELVGKPVDDLTDQTFPLLEIQWSKLIGKMWERCFSVQTPTYHVIMTIEDDFHAFERDLPPSFVPKYTQGATDRPYQRFQSHYLVTQIYHARLSLLRQFLFIKPQHVATPNHRLSDKDPKLVVFNRYAQSVCISYWYSYIISSQEYVTNHQEYSSKRVLSLQQLAFRAFHQRYGHQLRWTSLIQRTFDSALTLAVAVVMDPESSQSHELYRWILMATTLVRDLGDLGACNPVGPKAIRALEIIGERLEKALPSHNSQAPAPPLHSSLPMTAENVTRSLAETKITVSELLRRSFDISEPFWSSTTAGVFGGTFPGFEALCGHTDPTALIAFLDNCAAA</sequence>
<gene>
    <name evidence="3" type="ORF">BD410DRAFT_833743</name>
</gene>
<evidence type="ECO:0000313" key="3">
    <source>
        <dbReference type="EMBL" id="TDL29441.1"/>
    </source>
</evidence>
<proteinExistence type="predicted"/>
<dbReference type="InterPro" id="IPR050613">
    <property type="entry name" value="Sec_Metabolite_Reg"/>
</dbReference>
<evidence type="ECO:0000256" key="1">
    <source>
        <dbReference type="ARBA" id="ARBA00004123"/>
    </source>
</evidence>
<dbReference type="CDD" id="cd12148">
    <property type="entry name" value="fungal_TF_MHR"/>
    <property type="match status" value="1"/>
</dbReference>
<dbReference type="PANTHER" id="PTHR31001">
    <property type="entry name" value="UNCHARACTERIZED TRANSCRIPTIONAL REGULATORY PROTEIN"/>
    <property type="match status" value="1"/>
</dbReference>
<reference evidence="3 4" key="1">
    <citation type="submission" date="2018-06" db="EMBL/GenBank/DDBJ databases">
        <title>A transcriptomic atlas of mushroom development highlights an independent origin of complex multicellularity.</title>
        <authorList>
            <consortium name="DOE Joint Genome Institute"/>
            <person name="Krizsan K."/>
            <person name="Almasi E."/>
            <person name="Merenyi Z."/>
            <person name="Sahu N."/>
            <person name="Viragh M."/>
            <person name="Koszo T."/>
            <person name="Mondo S."/>
            <person name="Kiss B."/>
            <person name="Balint B."/>
            <person name="Kues U."/>
            <person name="Barry K."/>
            <person name="Hegedus J.C."/>
            <person name="Henrissat B."/>
            <person name="Johnson J."/>
            <person name="Lipzen A."/>
            <person name="Ohm R."/>
            <person name="Nagy I."/>
            <person name="Pangilinan J."/>
            <person name="Yan J."/>
            <person name="Xiong Y."/>
            <person name="Grigoriev I.V."/>
            <person name="Hibbett D.S."/>
            <person name="Nagy L.G."/>
        </authorList>
    </citation>
    <scope>NUCLEOTIDE SEQUENCE [LARGE SCALE GENOMIC DNA]</scope>
    <source>
        <strain evidence="3 4">SZMC22713</strain>
    </source>
</reference>
<dbReference type="EMBL" id="ML170156">
    <property type="protein sequence ID" value="TDL29441.1"/>
    <property type="molecule type" value="Genomic_DNA"/>
</dbReference>
<dbReference type="OrthoDB" id="3364175at2759"/>
<dbReference type="AlphaFoldDB" id="A0A4R5XEC8"/>
<dbReference type="VEuPathDB" id="FungiDB:BD410DRAFT_833743"/>
<keyword evidence="2" id="KW-0539">Nucleus</keyword>
<protein>
    <recommendedName>
        <fullName evidence="5">Transcription factor domain-containing protein</fullName>
    </recommendedName>
</protein>
<organism evidence="3 4">
    <name type="scientific">Rickenella mellea</name>
    <dbReference type="NCBI Taxonomy" id="50990"/>
    <lineage>
        <taxon>Eukaryota</taxon>
        <taxon>Fungi</taxon>
        <taxon>Dikarya</taxon>
        <taxon>Basidiomycota</taxon>
        <taxon>Agaricomycotina</taxon>
        <taxon>Agaricomycetes</taxon>
        <taxon>Hymenochaetales</taxon>
        <taxon>Rickenellaceae</taxon>
        <taxon>Rickenella</taxon>
    </lineage>
</organism>
<dbReference type="PANTHER" id="PTHR31001:SF87">
    <property type="entry name" value="COL-21"/>
    <property type="match status" value="1"/>
</dbReference>
<evidence type="ECO:0000256" key="2">
    <source>
        <dbReference type="ARBA" id="ARBA00023242"/>
    </source>
</evidence>